<dbReference type="InterPro" id="IPR003669">
    <property type="entry name" value="Thymidylate_synthase_ThyX"/>
</dbReference>
<dbReference type="EMBL" id="MN740938">
    <property type="protein sequence ID" value="QHU18831.1"/>
    <property type="molecule type" value="Genomic_DNA"/>
</dbReference>
<feature type="compositionally biased region" description="Basic and acidic residues" evidence="1">
    <location>
        <begin position="125"/>
        <end position="135"/>
    </location>
</feature>
<reference evidence="2" key="1">
    <citation type="journal article" date="2020" name="Nature">
        <title>Giant virus diversity and host interactions through global metagenomics.</title>
        <authorList>
            <person name="Schulz F."/>
            <person name="Roux S."/>
            <person name="Paez-Espino D."/>
            <person name="Jungbluth S."/>
            <person name="Walsh D.A."/>
            <person name="Denef V.J."/>
            <person name="McMahon K.D."/>
            <person name="Konstantinidis K.T."/>
            <person name="Eloe-Fadrosh E.A."/>
            <person name="Kyrpides N.C."/>
            <person name="Woyke T."/>
        </authorList>
    </citation>
    <scope>NUCLEOTIDE SEQUENCE</scope>
    <source>
        <strain evidence="2">GVMAG-S-3300013006-158</strain>
    </source>
</reference>
<dbReference type="NCBIfam" id="TIGR02170">
    <property type="entry name" value="thyX"/>
    <property type="match status" value="1"/>
</dbReference>
<protein>
    <recommendedName>
        <fullName evidence="3">Thymidylate synthase</fullName>
    </recommendedName>
</protein>
<dbReference type="SUPFAM" id="SSF69796">
    <property type="entry name" value="Thymidylate synthase-complementing protein Thy1"/>
    <property type="match status" value="1"/>
</dbReference>
<dbReference type="GO" id="GO:0004799">
    <property type="term" value="F:thymidylate synthase activity"/>
    <property type="evidence" value="ECO:0007669"/>
    <property type="project" value="TreeGrafter"/>
</dbReference>
<dbReference type="InterPro" id="IPR036098">
    <property type="entry name" value="Thymidylate_synthase_ThyX_sf"/>
</dbReference>
<evidence type="ECO:0000313" key="2">
    <source>
        <dbReference type="EMBL" id="QHU18831.1"/>
    </source>
</evidence>
<dbReference type="CDD" id="cd20175">
    <property type="entry name" value="ThyX"/>
    <property type="match status" value="1"/>
</dbReference>
<evidence type="ECO:0000256" key="1">
    <source>
        <dbReference type="SAM" id="MobiDB-lite"/>
    </source>
</evidence>
<evidence type="ECO:0008006" key="3">
    <source>
        <dbReference type="Google" id="ProtNLM"/>
    </source>
</evidence>
<dbReference type="PANTHER" id="PTHR34934:SF1">
    <property type="entry name" value="FLAVIN-DEPENDENT THYMIDYLATE SYNTHASE"/>
    <property type="match status" value="1"/>
</dbReference>
<feature type="region of interest" description="Disordered" evidence="1">
    <location>
        <begin position="125"/>
        <end position="146"/>
    </location>
</feature>
<dbReference type="Pfam" id="PF02511">
    <property type="entry name" value="Thy1"/>
    <property type="match status" value="1"/>
</dbReference>
<dbReference type="GO" id="GO:0050797">
    <property type="term" value="F:thymidylate synthase (FAD) activity"/>
    <property type="evidence" value="ECO:0007669"/>
    <property type="project" value="InterPro"/>
</dbReference>
<proteinExistence type="predicted"/>
<dbReference type="PANTHER" id="PTHR34934">
    <property type="entry name" value="FLAVIN-DEPENDENT THYMIDYLATE SYNTHASE"/>
    <property type="match status" value="1"/>
</dbReference>
<dbReference type="GO" id="GO:0050660">
    <property type="term" value="F:flavin adenine dinucleotide binding"/>
    <property type="evidence" value="ECO:0007669"/>
    <property type="project" value="InterPro"/>
</dbReference>
<dbReference type="AlphaFoldDB" id="A0A6C0KNS2"/>
<accession>A0A6C0KNS2</accession>
<dbReference type="PROSITE" id="PS51331">
    <property type="entry name" value="THYX"/>
    <property type="match status" value="1"/>
</dbReference>
<dbReference type="Gene3D" id="3.30.1360.170">
    <property type="match status" value="1"/>
</dbReference>
<name>A0A6C0KNS2_9ZZZZ</name>
<dbReference type="GO" id="GO:0070402">
    <property type="term" value="F:NADPH binding"/>
    <property type="evidence" value="ECO:0007669"/>
    <property type="project" value="TreeGrafter"/>
</dbReference>
<organism evidence="2">
    <name type="scientific">viral metagenome</name>
    <dbReference type="NCBI Taxonomy" id="1070528"/>
    <lineage>
        <taxon>unclassified sequences</taxon>
        <taxon>metagenomes</taxon>
        <taxon>organismal metagenomes</taxon>
    </lineage>
</organism>
<sequence>MATNPVESVEPVESVAASGKKVYMSDNVGFVECLDIFGDDLTVVNAARVSFDKESNSLSEADKKLIRYLAKYDHVTPFFHPQVRLRIKMPIFVAREYFRHNIGLSRNEVSRRYVNTPPECWVPKSDDIRERDPKVKQGSKSTPVDDAEEVHRVLSEQTESALKTYHSLLESGVAPEIARSILPQSMYTLFIETGSLAAYARICYLRLDPTAQKEIRDYATAIDFLMTDLFPVSWAALREKHKGN</sequence>
<dbReference type="GO" id="GO:0006231">
    <property type="term" value="P:dTMP biosynthetic process"/>
    <property type="evidence" value="ECO:0007669"/>
    <property type="project" value="InterPro"/>
</dbReference>